<dbReference type="PANTHER" id="PTHR42834">
    <property type="entry name" value="ENDONUCLEASE/EXONUCLEASE/PHOSPHATASE FAMILY PROTEIN (AFU_ORTHOLOGUE AFUA_3G09210)"/>
    <property type="match status" value="1"/>
</dbReference>
<comment type="caution">
    <text evidence="1">The sequence shown here is derived from an EMBL/GenBank/DDBJ whole genome shotgun (WGS) entry which is preliminary data.</text>
</comment>
<name>A0A2T4D8C6_9GAMM</name>
<dbReference type="CDD" id="cd10283">
    <property type="entry name" value="MnuA_DNase1-like"/>
    <property type="match status" value="1"/>
</dbReference>
<dbReference type="InterPro" id="IPR047971">
    <property type="entry name" value="ExeM-like"/>
</dbReference>
<reference evidence="1 2" key="1">
    <citation type="submission" date="2018-03" db="EMBL/GenBank/DDBJ databases">
        <title>Cross-interface Injection: A General Nanoliter Liquid Handling Method Applied to Single Cells Genome Amplification Automated Nanoliter Liquid Handling Applied to Single Cell Multiple Displacement Amplification.</title>
        <authorList>
            <person name="Yun J."/>
            <person name="Xu P."/>
            <person name="Xu J."/>
            <person name="Dai X."/>
            <person name="Wang Y."/>
            <person name="Zheng X."/>
            <person name="Cao C."/>
            <person name="Yi Q."/>
            <person name="Zhu Y."/>
            <person name="Wang L."/>
            <person name="Dong Z."/>
            <person name="Huang Y."/>
            <person name="Huang L."/>
            <person name="Du W."/>
        </authorList>
    </citation>
    <scope>NUCLEOTIDE SEQUENCE [LARGE SCALE GENOMIC DNA]</scope>
    <source>
        <strain evidence="1 2">A12-4</strain>
    </source>
</reference>
<dbReference type="Pfam" id="PF03372">
    <property type="entry name" value="Exo_endo_phos"/>
    <property type="match status" value="1"/>
</dbReference>
<proteinExistence type="predicted"/>
<dbReference type="SUPFAM" id="SSF56219">
    <property type="entry name" value="DNase I-like"/>
    <property type="match status" value="1"/>
</dbReference>
<evidence type="ECO:0000313" key="2">
    <source>
        <dbReference type="Proteomes" id="UP000242087"/>
    </source>
</evidence>
<dbReference type="EMBL" id="PYVF01000006">
    <property type="protein sequence ID" value="PTB90017.1"/>
    <property type="molecule type" value="Genomic_DNA"/>
</dbReference>
<dbReference type="Gene3D" id="3.60.10.10">
    <property type="entry name" value="Endonuclease/exonuclease/phosphatase"/>
    <property type="match status" value="1"/>
</dbReference>
<dbReference type="GO" id="GO:0003824">
    <property type="term" value="F:catalytic activity"/>
    <property type="evidence" value="ECO:0007669"/>
    <property type="project" value="InterPro"/>
</dbReference>
<dbReference type="PROSITE" id="PS51257">
    <property type="entry name" value="PROKAR_LIPOPROTEIN"/>
    <property type="match status" value="1"/>
</dbReference>
<dbReference type="PANTHER" id="PTHR42834:SF1">
    <property type="entry name" value="ENDONUCLEASE_EXONUCLEASE_PHOSPHATASE FAMILY PROTEIN (AFU_ORTHOLOGUE AFUA_3G09210)"/>
    <property type="match status" value="1"/>
</dbReference>
<dbReference type="InterPro" id="IPR005135">
    <property type="entry name" value="Endo/exonuclease/phosphatase"/>
</dbReference>
<dbReference type="AlphaFoldDB" id="A0A2T4D8C6"/>
<dbReference type="NCBIfam" id="NF033681">
    <property type="entry name" value="ExeM_NucH_DNase"/>
    <property type="match status" value="1"/>
</dbReference>
<evidence type="ECO:0000313" key="1">
    <source>
        <dbReference type="EMBL" id="PTB90017.1"/>
    </source>
</evidence>
<dbReference type="Proteomes" id="UP000242087">
    <property type="component" value="Unassembled WGS sequence"/>
</dbReference>
<dbReference type="InterPro" id="IPR036691">
    <property type="entry name" value="Endo/exonu/phosph_ase_sf"/>
</dbReference>
<gene>
    <name evidence="1" type="ORF">C9927_00895</name>
</gene>
<accession>A0A2T4D8C6</accession>
<organism evidence="1 2">
    <name type="scientific">Pseudidiomarina aestuarii</name>
    <dbReference type="NCBI Taxonomy" id="624146"/>
    <lineage>
        <taxon>Bacteria</taxon>
        <taxon>Pseudomonadati</taxon>
        <taxon>Pseudomonadota</taxon>
        <taxon>Gammaproteobacteria</taxon>
        <taxon>Alteromonadales</taxon>
        <taxon>Idiomarinaceae</taxon>
        <taxon>Pseudidiomarina</taxon>
    </lineage>
</organism>
<protein>
    <submittedName>
        <fullName evidence="1">Nuclease</fullName>
    </submittedName>
</protein>
<dbReference type="CDD" id="cd04486">
    <property type="entry name" value="YhcR_OBF_like"/>
    <property type="match status" value="1"/>
</dbReference>
<sequence>MLKHNQTSTHSKLRWLLASSAAVGLLSACSFSAAPPICAESTTPIHAIQGNQAQSPYLDQVLTVRGVVTANFQGEAELGGFFMQSLAEDADNDPTTAEGLFVAYAAIPSNTLVQPGEVVSVTGTVTEEQQLTQLQQVTQIATCGTTDEPQAVELSLPVESLAQFEQYEGMLVTTTSSLVVNGNYNLARHGQFQAAPERLFTPTQRVQPGAEAQQVADYNRRSLVTIDDNQAPNPELVPFPAPALTATNSLRAGTTIEPVTGVFSEFNSDYRIQPTQPVVVAELAQRPDAPPEPATQTIRISAFNVLNYFNGEGNEKSFPTERGAKNLAAFALQEKKIVQAIAAMNAHIVGLMEIENDGYGAASAIVQLTKALRAETGHPWEFIRTTESGPFGNDQITNGLLYRADKVTPEGDLLTVTEYPFGARSRYPLIQQFTPTHNQESFLVAVNHFKSKGGCPRMADPMNQNNSDGQACWNGVRVQSAELLADFLENDPRTARIEARVLLGDFNAYAQEDPMQLLLQRGYHNRVDVFEPNGYSYVFGGQAGSLDHLLVSTSLHNRVVRQHHWSINADEPTALQYNQAIDNPEWASESPFRSSDHDPVYADIQF</sequence>